<sequence length="376" mass="41328">MDEITDHLKEELASLDFGYRPGAWEDFKKREKKRRLLILWRRVSIAAAILLVGIGTYVQINNSQQTVEKLSHKTEERQNKLVIGEAEDITPRVIASITPFNSSKHLSSLSGNRQLLPMAGSAGIALPQVRQTSFVIARPFTTSNAPADATNIEKTPFSRPVEEPRNATGKSSKPRAWSFGLAVGQGIDSRSKMDLNIGTQLSYKVSKKLSLSTGLYYSELGGAKKITPDYAALRSGRMLSSTTATMRGIDIPLEIQYHLTSKVYARLGVSAFAVTSQEQSLEYTSQSTGVSTFVDASGNTQTQAVTTSSVSSESVAKNQLEDYRNFGLYNIAIGFDQKLTSKNTISIEPFVKIPFSKFSEHQVNLTQGGLRLKVSF</sequence>
<proteinExistence type="predicted"/>
<dbReference type="Pfam" id="PF13568">
    <property type="entry name" value="OMP_b-brl_2"/>
    <property type="match status" value="1"/>
</dbReference>
<keyword evidence="1" id="KW-0472">Membrane</keyword>
<evidence type="ECO:0000259" key="2">
    <source>
        <dbReference type="Pfam" id="PF13568"/>
    </source>
</evidence>
<protein>
    <submittedName>
        <fullName evidence="3">Outer membrane beta-barrel protein</fullName>
    </submittedName>
</protein>
<feature type="domain" description="Outer membrane protein beta-barrel" evidence="2">
    <location>
        <begin position="188"/>
        <end position="307"/>
    </location>
</feature>
<dbReference type="RefSeq" id="WP_160843453.1">
    <property type="nucleotide sequence ID" value="NZ_WVHT01000002.1"/>
</dbReference>
<keyword evidence="1" id="KW-1133">Transmembrane helix</keyword>
<comment type="caution">
    <text evidence="3">The sequence shown here is derived from an EMBL/GenBank/DDBJ whole genome shotgun (WGS) entry which is preliminary data.</text>
</comment>
<dbReference type="InterPro" id="IPR025665">
    <property type="entry name" value="Beta-barrel_OMP_2"/>
</dbReference>
<reference evidence="3 4" key="1">
    <citation type="submission" date="2019-11" db="EMBL/GenBank/DDBJ databases">
        <title>Pedobacter sp. HMF7647 Genome sequencing and assembly.</title>
        <authorList>
            <person name="Kang H."/>
            <person name="Kim H."/>
            <person name="Joh K."/>
        </authorList>
    </citation>
    <scope>NUCLEOTIDE SEQUENCE [LARGE SCALE GENOMIC DNA]</scope>
    <source>
        <strain evidence="3 4">HMF7647</strain>
    </source>
</reference>
<name>A0A7K1Y6S7_9SPHI</name>
<dbReference type="AlphaFoldDB" id="A0A7K1Y6S7"/>
<evidence type="ECO:0000313" key="3">
    <source>
        <dbReference type="EMBL" id="MXV50273.1"/>
    </source>
</evidence>
<dbReference type="Proteomes" id="UP000466586">
    <property type="component" value="Unassembled WGS sequence"/>
</dbReference>
<feature type="transmembrane region" description="Helical" evidence="1">
    <location>
        <begin position="39"/>
        <end position="60"/>
    </location>
</feature>
<evidence type="ECO:0000313" key="4">
    <source>
        <dbReference type="Proteomes" id="UP000466586"/>
    </source>
</evidence>
<keyword evidence="4" id="KW-1185">Reference proteome</keyword>
<evidence type="ECO:0000256" key="1">
    <source>
        <dbReference type="SAM" id="Phobius"/>
    </source>
</evidence>
<organism evidence="3 4">
    <name type="scientific">Hufsiella arboris</name>
    <dbReference type="NCBI Taxonomy" id="2695275"/>
    <lineage>
        <taxon>Bacteria</taxon>
        <taxon>Pseudomonadati</taxon>
        <taxon>Bacteroidota</taxon>
        <taxon>Sphingobacteriia</taxon>
        <taxon>Sphingobacteriales</taxon>
        <taxon>Sphingobacteriaceae</taxon>
        <taxon>Hufsiella</taxon>
    </lineage>
</organism>
<keyword evidence="1" id="KW-0812">Transmembrane</keyword>
<dbReference type="EMBL" id="WVHT01000002">
    <property type="protein sequence ID" value="MXV50273.1"/>
    <property type="molecule type" value="Genomic_DNA"/>
</dbReference>
<gene>
    <name evidence="3" type="ORF">GS399_04760</name>
</gene>
<accession>A0A7K1Y6S7</accession>